<dbReference type="Proteomes" id="UP001519460">
    <property type="component" value="Unassembled WGS sequence"/>
</dbReference>
<feature type="compositionally biased region" description="Basic and acidic residues" evidence="5">
    <location>
        <begin position="429"/>
        <end position="439"/>
    </location>
</feature>
<dbReference type="EMBL" id="JACVVK020000679">
    <property type="protein sequence ID" value="KAK7456589.1"/>
    <property type="molecule type" value="Genomic_DNA"/>
</dbReference>
<dbReference type="InterPro" id="IPR011598">
    <property type="entry name" value="bHLH_dom"/>
</dbReference>
<dbReference type="Pfam" id="PF00010">
    <property type="entry name" value="HLH"/>
    <property type="match status" value="1"/>
</dbReference>
<comment type="subcellular location">
    <subcellularLocation>
        <location evidence="1">Nucleus</location>
    </subcellularLocation>
</comment>
<dbReference type="AlphaFoldDB" id="A0ABD0J3J1"/>
<gene>
    <name evidence="7" type="ORF">BaRGS_00039315</name>
</gene>
<sequence>SGGEQVRTLIPVTTANGGKLFVSGPCILLKTTSSTPTVAQQMQALRPLLNSLGLPRPQPAAMARRNERERNRVKQVNLGFETLRQHVPTGRKNKKLSKVDTLKEAVRYIKYLQQLLQEADSMSDPDLTAAISDTINILAEMSMDVSSPLPLTPASTVSTSSVPETTTAVASTNTASISAEDLLQLSAVAMDVESTMALEQLSQLSQADVKPHLSLDDIKPHLSLADNQTHLSLADSQPQKRLSPADQPSQLSLVDHPSHFLMQASPDMPLAPPACSPVDLLGLQNMEFHANPGSCGGSDGVSCPVSPSESSGASEASYEDSLGNMAGETWQDLSADIADWLCSKIDIDDPENFYLKKPVAKASCPGSCGVPARAANSSFIGRRAAARAVLQTMSCVCEKAEEKDQLRNGSYQQTPNDRATVSHKIVLSTKKEEEKERKKNTPLGNLPNLTRGRLKKPPQIGESAEPPLGVACPMHDTVSGLHKTFTSPSRFA</sequence>
<keyword evidence="8" id="KW-1185">Reference proteome</keyword>
<dbReference type="PANTHER" id="PTHR13935">
    <property type="entry name" value="ACHAETE-SCUTE TRANSCRIPTION FACTOR-RELATED"/>
    <property type="match status" value="1"/>
</dbReference>
<reference evidence="7 8" key="1">
    <citation type="journal article" date="2023" name="Sci. Data">
        <title>Genome assembly of the Korean intertidal mud-creeper Batillaria attramentaria.</title>
        <authorList>
            <person name="Patra A.K."/>
            <person name="Ho P.T."/>
            <person name="Jun S."/>
            <person name="Lee S.J."/>
            <person name="Kim Y."/>
            <person name="Won Y.J."/>
        </authorList>
    </citation>
    <scope>NUCLEOTIDE SEQUENCE [LARGE SCALE GENOMIC DNA]</scope>
    <source>
        <strain evidence="7">Wonlab-2016</strain>
    </source>
</reference>
<evidence type="ECO:0000256" key="1">
    <source>
        <dbReference type="ARBA" id="ARBA00004123"/>
    </source>
</evidence>
<feature type="region of interest" description="Disordered" evidence="5">
    <location>
        <begin position="427"/>
        <end position="492"/>
    </location>
</feature>
<comment type="caution">
    <text evidence="7">The sequence shown here is derived from an EMBL/GenBank/DDBJ whole genome shotgun (WGS) entry which is preliminary data.</text>
</comment>
<protein>
    <recommendedName>
        <fullName evidence="6">BHLH domain-containing protein</fullName>
    </recommendedName>
</protein>
<dbReference type="SUPFAM" id="SSF47459">
    <property type="entry name" value="HLH, helix-loop-helix DNA-binding domain"/>
    <property type="match status" value="1"/>
</dbReference>
<evidence type="ECO:0000256" key="3">
    <source>
        <dbReference type="ARBA" id="ARBA00023125"/>
    </source>
</evidence>
<keyword evidence="2" id="KW-0524">Neurogenesis</keyword>
<dbReference type="PANTHER" id="PTHR13935:SF106">
    <property type="entry name" value="ACHAETE-SCUTE COMPLEX PROTEIN T5-RELATED"/>
    <property type="match status" value="1"/>
</dbReference>
<evidence type="ECO:0000256" key="5">
    <source>
        <dbReference type="SAM" id="MobiDB-lite"/>
    </source>
</evidence>
<feature type="non-terminal residue" evidence="7">
    <location>
        <position position="1"/>
    </location>
</feature>
<keyword evidence="4" id="KW-0539">Nucleus</keyword>
<feature type="domain" description="BHLH" evidence="6">
    <location>
        <begin position="60"/>
        <end position="112"/>
    </location>
</feature>
<evidence type="ECO:0000259" key="6">
    <source>
        <dbReference type="PROSITE" id="PS50888"/>
    </source>
</evidence>
<accession>A0ABD0J3J1</accession>
<feature type="compositionally biased region" description="Low complexity" evidence="5">
    <location>
        <begin position="300"/>
        <end position="316"/>
    </location>
</feature>
<evidence type="ECO:0000313" key="7">
    <source>
        <dbReference type="EMBL" id="KAK7456589.1"/>
    </source>
</evidence>
<dbReference type="PROSITE" id="PS50888">
    <property type="entry name" value="BHLH"/>
    <property type="match status" value="1"/>
</dbReference>
<feature type="region of interest" description="Disordered" evidence="5">
    <location>
        <begin position="297"/>
        <end position="320"/>
    </location>
</feature>
<evidence type="ECO:0000256" key="2">
    <source>
        <dbReference type="ARBA" id="ARBA00022902"/>
    </source>
</evidence>
<evidence type="ECO:0000256" key="4">
    <source>
        <dbReference type="ARBA" id="ARBA00023242"/>
    </source>
</evidence>
<dbReference type="InterPro" id="IPR036638">
    <property type="entry name" value="HLH_DNA-bd_sf"/>
</dbReference>
<name>A0ABD0J3J1_9CAEN</name>
<dbReference type="InterPro" id="IPR015660">
    <property type="entry name" value="MASH1/Ascl1a-like"/>
</dbReference>
<dbReference type="SMART" id="SM00353">
    <property type="entry name" value="HLH"/>
    <property type="match status" value="1"/>
</dbReference>
<keyword evidence="3" id="KW-0238">DNA-binding</keyword>
<dbReference type="FunFam" id="4.10.280.10:FF:000029">
    <property type="entry name" value="Achaete-scute family bHLH transcription factor 1"/>
    <property type="match status" value="1"/>
</dbReference>
<evidence type="ECO:0000313" key="8">
    <source>
        <dbReference type="Proteomes" id="UP001519460"/>
    </source>
</evidence>
<dbReference type="GO" id="GO:0005634">
    <property type="term" value="C:nucleus"/>
    <property type="evidence" value="ECO:0007669"/>
    <property type="project" value="UniProtKB-SubCell"/>
</dbReference>
<proteinExistence type="predicted"/>
<dbReference type="Gene3D" id="4.10.280.10">
    <property type="entry name" value="Helix-loop-helix DNA-binding domain"/>
    <property type="match status" value="1"/>
</dbReference>
<dbReference type="GO" id="GO:0007399">
    <property type="term" value="P:nervous system development"/>
    <property type="evidence" value="ECO:0007669"/>
    <property type="project" value="UniProtKB-KW"/>
</dbReference>
<dbReference type="GO" id="GO:0003677">
    <property type="term" value="F:DNA binding"/>
    <property type="evidence" value="ECO:0007669"/>
    <property type="project" value="UniProtKB-KW"/>
</dbReference>
<organism evidence="7 8">
    <name type="scientific">Batillaria attramentaria</name>
    <dbReference type="NCBI Taxonomy" id="370345"/>
    <lineage>
        <taxon>Eukaryota</taxon>
        <taxon>Metazoa</taxon>
        <taxon>Spiralia</taxon>
        <taxon>Lophotrochozoa</taxon>
        <taxon>Mollusca</taxon>
        <taxon>Gastropoda</taxon>
        <taxon>Caenogastropoda</taxon>
        <taxon>Sorbeoconcha</taxon>
        <taxon>Cerithioidea</taxon>
        <taxon>Batillariidae</taxon>
        <taxon>Batillaria</taxon>
    </lineage>
</organism>